<dbReference type="PROSITE" id="PS50113">
    <property type="entry name" value="PAC"/>
    <property type="match status" value="1"/>
</dbReference>
<reference evidence="5 6" key="1">
    <citation type="submission" date="2016-05" db="EMBL/GenBank/DDBJ databases">
        <title>Microbial solvent formation.</title>
        <authorList>
            <person name="Poehlein A."/>
            <person name="Montoya Solano J.D."/>
            <person name="Flitsch S."/>
            <person name="Krabben P."/>
            <person name="Duerre P."/>
            <person name="Daniel R."/>
        </authorList>
    </citation>
    <scope>NUCLEOTIDE SEQUENCE [LARGE SCALE GENOMIC DNA]</scope>
    <source>
        <strain evidence="5 6">DSM 2619</strain>
    </source>
</reference>
<dbReference type="InterPro" id="IPR029787">
    <property type="entry name" value="Nucleotide_cyclase"/>
</dbReference>
<proteinExistence type="predicted"/>
<name>A0A1S8TBD3_9CLOT</name>
<keyword evidence="1" id="KW-0175">Coiled coil</keyword>
<dbReference type="NCBIfam" id="TIGR00229">
    <property type="entry name" value="sensory_box"/>
    <property type="match status" value="1"/>
</dbReference>
<dbReference type="EMBL" id="LZZM01000190">
    <property type="protein sequence ID" value="OOM75097.1"/>
    <property type="molecule type" value="Genomic_DNA"/>
</dbReference>
<dbReference type="InterPro" id="IPR001610">
    <property type="entry name" value="PAC"/>
</dbReference>
<dbReference type="FunFam" id="3.30.70.270:FF:000001">
    <property type="entry name" value="Diguanylate cyclase domain protein"/>
    <property type="match status" value="1"/>
</dbReference>
<accession>A0A1S8TBD3</accession>
<dbReference type="InterPro" id="IPR000160">
    <property type="entry name" value="GGDEF_dom"/>
</dbReference>
<dbReference type="EC" id="2.7.7.65" evidence="5"/>
<dbReference type="Pfam" id="PF00990">
    <property type="entry name" value="GGDEF"/>
    <property type="match status" value="1"/>
</dbReference>
<dbReference type="SMART" id="SM00086">
    <property type="entry name" value="PAC"/>
    <property type="match status" value="1"/>
</dbReference>
<evidence type="ECO:0000259" key="3">
    <source>
        <dbReference type="PROSITE" id="PS50113"/>
    </source>
</evidence>
<dbReference type="CDD" id="cd01949">
    <property type="entry name" value="GGDEF"/>
    <property type="match status" value="1"/>
</dbReference>
<dbReference type="SMART" id="SM00267">
    <property type="entry name" value="GGDEF"/>
    <property type="match status" value="1"/>
</dbReference>
<dbReference type="CDD" id="cd00130">
    <property type="entry name" value="PAS"/>
    <property type="match status" value="1"/>
</dbReference>
<evidence type="ECO:0000259" key="2">
    <source>
        <dbReference type="PROSITE" id="PS50112"/>
    </source>
</evidence>
<organism evidence="5 6">
    <name type="scientific">Clostridium puniceum</name>
    <dbReference type="NCBI Taxonomy" id="29367"/>
    <lineage>
        <taxon>Bacteria</taxon>
        <taxon>Bacillati</taxon>
        <taxon>Bacillota</taxon>
        <taxon>Clostridia</taxon>
        <taxon>Eubacteriales</taxon>
        <taxon>Clostridiaceae</taxon>
        <taxon>Clostridium</taxon>
    </lineage>
</organism>
<dbReference type="AlphaFoldDB" id="A0A1S8TBD3"/>
<feature type="domain" description="GGDEF" evidence="4">
    <location>
        <begin position="223"/>
        <end position="350"/>
    </location>
</feature>
<keyword evidence="5" id="KW-0808">Transferase</keyword>
<dbReference type="NCBIfam" id="TIGR00254">
    <property type="entry name" value="GGDEF"/>
    <property type="match status" value="1"/>
</dbReference>
<dbReference type="OrthoDB" id="9805474at2"/>
<dbReference type="InterPro" id="IPR000700">
    <property type="entry name" value="PAS-assoc_C"/>
</dbReference>
<dbReference type="SUPFAM" id="SSF55785">
    <property type="entry name" value="PYP-like sensor domain (PAS domain)"/>
    <property type="match status" value="1"/>
</dbReference>
<dbReference type="PANTHER" id="PTHR45138">
    <property type="entry name" value="REGULATORY COMPONENTS OF SENSORY TRANSDUCTION SYSTEM"/>
    <property type="match status" value="1"/>
</dbReference>
<dbReference type="InterPro" id="IPR043128">
    <property type="entry name" value="Rev_trsase/Diguanyl_cyclase"/>
</dbReference>
<dbReference type="Gene3D" id="3.30.70.270">
    <property type="match status" value="1"/>
</dbReference>
<dbReference type="GO" id="GO:0052621">
    <property type="term" value="F:diguanylate cyclase activity"/>
    <property type="evidence" value="ECO:0007669"/>
    <property type="project" value="UniProtKB-EC"/>
</dbReference>
<comment type="caution">
    <text evidence="5">The sequence shown here is derived from an EMBL/GenBank/DDBJ whole genome shotgun (WGS) entry which is preliminary data.</text>
</comment>
<feature type="domain" description="PAS" evidence="2">
    <location>
        <begin position="28"/>
        <end position="96"/>
    </location>
</feature>
<dbReference type="InterPro" id="IPR000014">
    <property type="entry name" value="PAS"/>
</dbReference>
<feature type="domain" description="PAC" evidence="3">
    <location>
        <begin position="104"/>
        <end position="156"/>
    </location>
</feature>
<dbReference type="PANTHER" id="PTHR45138:SF9">
    <property type="entry name" value="DIGUANYLATE CYCLASE DGCM-RELATED"/>
    <property type="match status" value="1"/>
</dbReference>
<protein>
    <submittedName>
        <fullName evidence="5">Putative diguanylate cyclase YdaM</fullName>
        <ecNumber evidence="5">2.7.7.65</ecNumber>
    </submittedName>
</protein>
<evidence type="ECO:0000313" key="6">
    <source>
        <dbReference type="Proteomes" id="UP000190890"/>
    </source>
</evidence>
<gene>
    <name evidence="5" type="primary">ydaM_2</name>
    <name evidence="5" type="ORF">CLPUN_35340</name>
</gene>
<keyword evidence="5" id="KW-0548">Nucleotidyltransferase</keyword>
<evidence type="ECO:0000313" key="5">
    <source>
        <dbReference type="EMBL" id="OOM75097.1"/>
    </source>
</evidence>
<evidence type="ECO:0000259" key="4">
    <source>
        <dbReference type="PROSITE" id="PS50887"/>
    </source>
</evidence>
<dbReference type="InterPro" id="IPR035965">
    <property type="entry name" value="PAS-like_dom_sf"/>
</dbReference>
<dbReference type="PROSITE" id="PS50112">
    <property type="entry name" value="PAS"/>
    <property type="match status" value="1"/>
</dbReference>
<dbReference type="SUPFAM" id="SSF55073">
    <property type="entry name" value="Nucleotide cyclase"/>
    <property type="match status" value="1"/>
</dbReference>
<dbReference type="RefSeq" id="WP_158078794.1">
    <property type="nucleotide sequence ID" value="NZ_LZZM01000190.1"/>
</dbReference>
<dbReference type="Proteomes" id="UP000190890">
    <property type="component" value="Unassembled WGS sequence"/>
</dbReference>
<dbReference type="STRING" id="29367.CLPUN_35340"/>
<dbReference type="InterPro" id="IPR050469">
    <property type="entry name" value="Diguanylate_Cyclase"/>
</dbReference>
<dbReference type="Gene3D" id="3.30.450.20">
    <property type="entry name" value="PAS domain"/>
    <property type="match status" value="1"/>
</dbReference>
<evidence type="ECO:0000256" key="1">
    <source>
        <dbReference type="SAM" id="Coils"/>
    </source>
</evidence>
<keyword evidence="6" id="KW-1185">Reference proteome</keyword>
<sequence>MKFPNKQIRNTTSFKENNLEYIEMHKLLLENAVECIWLYDLAKKCFKYISPSIINLTGLTVEETMKEKLENSLTPQSLEKISKTIPKRLFRFLNGDRSQKVIWDINELQQYCKDGTIKTIETSTKFILNENTNYVDILGVSRDITERKKIELNLKNEINEKNEVIENMRKSEKRLSILMQKLIKKNNKLRNIAIKDKLTGLYNRYFFEENMVKKIEKIDFSNIPLTLIIFDLDRFKNINDIYGHYEGDRILKKVANTCIKLMSKYDIFTRWGGDEFVILVLQTDLDKVSILAEKLRCSIETTLNKDLGQVTLSLGIAERSDSESFKSWFKRADMALYQAKNNGGNCVVIG</sequence>
<dbReference type="PROSITE" id="PS50887">
    <property type="entry name" value="GGDEF"/>
    <property type="match status" value="1"/>
</dbReference>
<feature type="coiled-coil region" evidence="1">
    <location>
        <begin position="147"/>
        <end position="181"/>
    </location>
</feature>